<dbReference type="InterPro" id="IPR049450">
    <property type="entry name" value="ACOT8-like_C"/>
</dbReference>
<sequence>MDAIFRIDGNAIETSGYAAGPWDPTMQHGSPPSALVAHLAEQMPTPSPMHVVRVTVDLLRPVPVGPLTYETEVLREGRKIQLCGVRLKSNGVVVVNGTVLKVRNASPRLPDHVEHPALDVPLPDACPPLDVGYTRNPFVGCMSLRKVKNGFGSIGPGATWYRADRPLIEGQPTSQLMRAVIASDFSNATSSVLDFRQWTFLNADLNVFLARQPVGDWILLNSEMWLGPDGAGTAASRLADQHGYFGRAIQNLVIEQR</sequence>
<dbReference type="SUPFAM" id="SSF54637">
    <property type="entry name" value="Thioesterase/thiol ester dehydrase-isomerase"/>
    <property type="match status" value="2"/>
</dbReference>
<feature type="domain" description="Acyl-CoA thioesterase-like N-terminal HotDog" evidence="1">
    <location>
        <begin position="19"/>
        <end position="100"/>
    </location>
</feature>
<comment type="caution">
    <text evidence="3">The sequence shown here is derived from an EMBL/GenBank/DDBJ whole genome shotgun (WGS) entry which is preliminary data.</text>
</comment>
<protein>
    <submittedName>
        <fullName evidence="3">Thioesterase family protein</fullName>
    </submittedName>
</protein>
<dbReference type="InterPro" id="IPR042171">
    <property type="entry name" value="Acyl-CoA_hotdog"/>
</dbReference>
<dbReference type="OrthoDB" id="1413770at2"/>
<reference evidence="3 4" key="1">
    <citation type="submission" date="2018-09" db="EMBL/GenBank/DDBJ databases">
        <title>Draft genome sequence of Rhodopseudomonas palustris 2.1.18.</title>
        <authorList>
            <person name="Robertson S.L."/>
            <person name="Meyer T.E."/>
            <person name="Kyndt J.A."/>
        </authorList>
    </citation>
    <scope>NUCLEOTIDE SEQUENCE [LARGE SCALE GENOMIC DNA]</scope>
    <source>
        <strain evidence="3 4">2.1.18</strain>
    </source>
</reference>
<proteinExistence type="predicted"/>
<dbReference type="EMBL" id="QYYD01000033">
    <property type="protein sequence ID" value="RJF67402.1"/>
    <property type="molecule type" value="Genomic_DNA"/>
</dbReference>
<feature type="domain" description="Acyl-CoA thioesterase-like C-terminal" evidence="2">
    <location>
        <begin position="123"/>
        <end position="254"/>
    </location>
</feature>
<dbReference type="Pfam" id="PF13622">
    <property type="entry name" value="4HBT_3"/>
    <property type="match status" value="1"/>
</dbReference>
<dbReference type="CDD" id="cd03440">
    <property type="entry name" value="hot_dog"/>
    <property type="match status" value="1"/>
</dbReference>
<name>A0A418UY45_RHOPL</name>
<evidence type="ECO:0000259" key="2">
    <source>
        <dbReference type="Pfam" id="PF20789"/>
    </source>
</evidence>
<dbReference type="RefSeq" id="WP_119858975.1">
    <property type="nucleotide sequence ID" value="NZ_QYYD01000033.1"/>
</dbReference>
<evidence type="ECO:0000313" key="4">
    <source>
        <dbReference type="Proteomes" id="UP000285523"/>
    </source>
</evidence>
<dbReference type="Pfam" id="PF20789">
    <property type="entry name" value="4HBT_3C"/>
    <property type="match status" value="1"/>
</dbReference>
<organism evidence="3 4">
    <name type="scientific">Rhodopseudomonas palustris</name>
    <dbReference type="NCBI Taxonomy" id="1076"/>
    <lineage>
        <taxon>Bacteria</taxon>
        <taxon>Pseudomonadati</taxon>
        <taxon>Pseudomonadota</taxon>
        <taxon>Alphaproteobacteria</taxon>
        <taxon>Hyphomicrobiales</taxon>
        <taxon>Nitrobacteraceae</taxon>
        <taxon>Rhodopseudomonas</taxon>
    </lineage>
</organism>
<evidence type="ECO:0000259" key="1">
    <source>
        <dbReference type="Pfam" id="PF13622"/>
    </source>
</evidence>
<accession>A0A418UY45</accession>
<evidence type="ECO:0000313" key="3">
    <source>
        <dbReference type="EMBL" id="RJF67402.1"/>
    </source>
</evidence>
<dbReference type="AlphaFoldDB" id="A0A418UY45"/>
<gene>
    <name evidence="3" type="ORF">D4Q52_23350</name>
</gene>
<dbReference type="InterPro" id="IPR049449">
    <property type="entry name" value="TesB_ACOT8-like_N"/>
</dbReference>
<dbReference type="InterPro" id="IPR029069">
    <property type="entry name" value="HotDog_dom_sf"/>
</dbReference>
<dbReference type="Proteomes" id="UP000285523">
    <property type="component" value="Unassembled WGS sequence"/>
</dbReference>
<dbReference type="Gene3D" id="2.40.160.210">
    <property type="entry name" value="Acyl-CoA thioesterase, double hotdog domain"/>
    <property type="match status" value="1"/>
</dbReference>